<dbReference type="PROSITE" id="PS50975">
    <property type="entry name" value="ATP_GRASP"/>
    <property type="match status" value="1"/>
</dbReference>
<evidence type="ECO:0000256" key="2">
    <source>
        <dbReference type="ARBA" id="ARBA00001946"/>
    </source>
</evidence>
<proteinExistence type="inferred from homology"/>
<dbReference type="NCBIfam" id="TIGR01380">
    <property type="entry name" value="glut_syn"/>
    <property type="match status" value="1"/>
</dbReference>
<evidence type="ECO:0000313" key="13">
    <source>
        <dbReference type="Proteomes" id="UP000242175"/>
    </source>
</evidence>
<dbReference type="PANTHER" id="PTHR21621">
    <property type="entry name" value="RIBOSOMAL PROTEIN S6 MODIFICATION PROTEIN"/>
    <property type="match status" value="1"/>
</dbReference>
<gene>
    <name evidence="10" type="primary">gshB</name>
    <name evidence="12" type="ORF">CF386_01890</name>
</gene>
<keyword evidence="13" id="KW-1185">Reference proteome</keyword>
<dbReference type="InterPro" id="IPR011761">
    <property type="entry name" value="ATP-grasp"/>
</dbReference>
<evidence type="ECO:0000256" key="5">
    <source>
        <dbReference type="ARBA" id="ARBA00022723"/>
    </source>
</evidence>
<sequence>MMKFGIIMDPISNIKVSKDSNLKILLKAQERNYEIFYMELQDLYVEKGNPYALAKKIILKQNKESWFEFKETTRIPLSDLDVILMRKDPPFDIDYIYATYILDLAELKGTFVANKPQSLRDCNEKVYTSWFPKLTPETIITSNPYLIKDFHKTHKNIILKPLDGMGGASIFKVTENDPNLSVIIETLTNHGSAYCMAQEFIPDITLGDKRIIIINGEVMPYVLARIPAKGETRGNIAAGGTGVVQEISERDLNLAKEIAPILKQKGLFWVGLDVIGNKLTEINVTCPTCIVEIEQATGFSIADKILDSLEKKLKYE</sequence>
<dbReference type="Gene3D" id="3.30.470.20">
    <property type="entry name" value="ATP-grasp fold, B domain"/>
    <property type="match status" value="1"/>
</dbReference>
<dbReference type="SUPFAM" id="SSF56059">
    <property type="entry name" value="Glutathione synthetase ATP-binding domain-like"/>
    <property type="match status" value="1"/>
</dbReference>
<dbReference type="UniPathway" id="UPA00142">
    <property type="reaction ID" value="UER00210"/>
</dbReference>
<name>A0A220VC69_9GAMM</name>
<dbReference type="FunFam" id="3.40.50.20:FF:000009">
    <property type="entry name" value="Glutathione synthetase"/>
    <property type="match status" value="1"/>
</dbReference>
<dbReference type="EMBL" id="CP022355">
    <property type="protein sequence ID" value="ASK77890.1"/>
    <property type="molecule type" value="Genomic_DNA"/>
</dbReference>
<dbReference type="AlphaFoldDB" id="A0A220VC69"/>
<evidence type="ECO:0000256" key="8">
    <source>
        <dbReference type="ARBA" id="ARBA00022842"/>
    </source>
</evidence>
<keyword evidence="4 10" id="KW-0317">Glutathione biosynthesis</keyword>
<dbReference type="PANTHER" id="PTHR21621:SF4">
    <property type="entry name" value="GLUTATHIONE SYNTHETASE"/>
    <property type="match status" value="1"/>
</dbReference>
<dbReference type="InterPro" id="IPR013815">
    <property type="entry name" value="ATP_grasp_subdomain_1"/>
</dbReference>
<dbReference type="InterPro" id="IPR004218">
    <property type="entry name" value="GSHS_ATP-bd"/>
</dbReference>
<dbReference type="InterPro" id="IPR006284">
    <property type="entry name" value="Glut_synth_pro"/>
</dbReference>
<evidence type="ECO:0000256" key="3">
    <source>
        <dbReference type="ARBA" id="ARBA00022598"/>
    </source>
</evidence>
<dbReference type="InterPro" id="IPR004215">
    <property type="entry name" value="GSHS_N"/>
</dbReference>
<protein>
    <recommendedName>
        <fullName evidence="10">Glutathione synthetase</fullName>
        <ecNumber evidence="10">6.3.2.3</ecNumber>
    </recommendedName>
    <alternativeName>
        <fullName evidence="10">GSH synthetase</fullName>
        <shortName evidence="10">GSH-S</shortName>
        <shortName evidence="10">GSHase</shortName>
    </alternativeName>
    <alternativeName>
        <fullName evidence="10">Glutathione synthase</fullName>
    </alternativeName>
</protein>
<dbReference type="HAMAP" id="MF_00162">
    <property type="entry name" value="GSH_S"/>
    <property type="match status" value="1"/>
</dbReference>
<keyword evidence="5" id="KW-0479">Metal-binding</keyword>
<evidence type="ECO:0000256" key="1">
    <source>
        <dbReference type="ARBA" id="ARBA00001936"/>
    </source>
</evidence>
<evidence type="ECO:0000256" key="7">
    <source>
        <dbReference type="ARBA" id="ARBA00022840"/>
    </source>
</evidence>
<comment type="pathway">
    <text evidence="10">Sulfur metabolism; glutathione biosynthesis; glutathione from L-cysteine and L-glutamate: step 2/2.</text>
</comment>
<evidence type="ECO:0000259" key="11">
    <source>
        <dbReference type="PROSITE" id="PS50975"/>
    </source>
</evidence>
<dbReference type="SUPFAM" id="SSF52440">
    <property type="entry name" value="PreATP-grasp domain"/>
    <property type="match status" value="1"/>
</dbReference>
<dbReference type="Pfam" id="PF02951">
    <property type="entry name" value="GSH-S_N"/>
    <property type="match status" value="1"/>
</dbReference>
<evidence type="ECO:0000256" key="9">
    <source>
        <dbReference type="ARBA" id="ARBA00023211"/>
    </source>
</evidence>
<evidence type="ECO:0000256" key="4">
    <source>
        <dbReference type="ARBA" id="ARBA00022684"/>
    </source>
</evidence>
<comment type="catalytic activity">
    <reaction evidence="10">
        <text>gamma-L-glutamyl-L-cysteine + glycine + ATP = glutathione + ADP + phosphate + H(+)</text>
        <dbReference type="Rhea" id="RHEA:13557"/>
        <dbReference type="ChEBI" id="CHEBI:15378"/>
        <dbReference type="ChEBI" id="CHEBI:30616"/>
        <dbReference type="ChEBI" id="CHEBI:43474"/>
        <dbReference type="ChEBI" id="CHEBI:57305"/>
        <dbReference type="ChEBI" id="CHEBI:57925"/>
        <dbReference type="ChEBI" id="CHEBI:58173"/>
        <dbReference type="ChEBI" id="CHEBI:456216"/>
        <dbReference type="EC" id="6.3.2.3"/>
    </reaction>
</comment>
<comment type="similarity">
    <text evidence="10">Belongs to the prokaryotic GSH synthase family.</text>
</comment>
<feature type="domain" description="ATP-grasp" evidence="11">
    <location>
        <begin position="125"/>
        <end position="310"/>
    </location>
</feature>
<keyword evidence="3 10" id="KW-0436">Ligase</keyword>
<dbReference type="RefSeq" id="WP_089072800.1">
    <property type="nucleotide sequence ID" value="NZ_CBCSAM010000005.1"/>
</dbReference>
<accession>A0A220VC69</accession>
<dbReference type="Gene3D" id="3.40.50.20">
    <property type="match status" value="1"/>
</dbReference>
<evidence type="ECO:0000256" key="6">
    <source>
        <dbReference type="ARBA" id="ARBA00022741"/>
    </source>
</evidence>
<comment type="cofactor">
    <cofactor evidence="1">
        <name>Mn(2+)</name>
        <dbReference type="ChEBI" id="CHEBI:29035"/>
    </cofactor>
</comment>
<evidence type="ECO:0000313" key="12">
    <source>
        <dbReference type="EMBL" id="ASK77890.1"/>
    </source>
</evidence>
<dbReference type="FunFam" id="3.30.1490.20:FF:000009">
    <property type="entry name" value="Glutathione synthetase"/>
    <property type="match status" value="1"/>
</dbReference>
<keyword evidence="8" id="KW-0460">Magnesium</keyword>
<reference evidence="12 13" key="1">
    <citation type="journal article" date="2016" name="Int. J. Syst. Evol. Microbiol.">
        <title>Paraphotobacterium marinum gen. nov., sp. nov., a member of the family Vibrionaceae, isolated from surface seawater.</title>
        <authorList>
            <person name="Huang Z."/>
            <person name="Dong C."/>
            <person name="Shao Z."/>
        </authorList>
    </citation>
    <scope>NUCLEOTIDE SEQUENCE [LARGE SCALE GENOMIC DNA]</scope>
    <source>
        <strain evidence="12 13">NSCS20N07D</strain>
    </source>
</reference>
<dbReference type="GO" id="GO:0005524">
    <property type="term" value="F:ATP binding"/>
    <property type="evidence" value="ECO:0007669"/>
    <property type="project" value="UniProtKB-UniRule"/>
</dbReference>
<dbReference type="GO" id="GO:0046872">
    <property type="term" value="F:metal ion binding"/>
    <property type="evidence" value="ECO:0007669"/>
    <property type="project" value="UniProtKB-KW"/>
</dbReference>
<dbReference type="InterPro" id="IPR016185">
    <property type="entry name" value="PreATP-grasp_dom_sf"/>
</dbReference>
<dbReference type="OrthoDB" id="9785415at2"/>
<dbReference type="GO" id="GO:0004363">
    <property type="term" value="F:glutathione synthase activity"/>
    <property type="evidence" value="ECO:0007669"/>
    <property type="project" value="UniProtKB-UniRule"/>
</dbReference>
<comment type="cofactor">
    <cofactor evidence="2">
        <name>Mg(2+)</name>
        <dbReference type="ChEBI" id="CHEBI:18420"/>
    </cofactor>
</comment>
<dbReference type="EC" id="6.3.2.3" evidence="10"/>
<dbReference type="Gene3D" id="3.30.1490.20">
    <property type="entry name" value="ATP-grasp fold, A domain"/>
    <property type="match status" value="1"/>
</dbReference>
<dbReference type="Proteomes" id="UP000242175">
    <property type="component" value="Chromosome large"/>
</dbReference>
<dbReference type="KEGG" id="pmai:CF386_01890"/>
<keyword evidence="9" id="KW-0464">Manganese</keyword>
<evidence type="ECO:0000256" key="10">
    <source>
        <dbReference type="HAMAP-Rule" id="MF_00162"/>
    </source>
</evidence>
<dbReference type="NCBIfam" id="NF003573">
    <property type="entry name" value="PRK05246.1"/>
    <property type="match status" value="1"/>
</dbReference>
<organism evidence="12 13">
    <name type="scientific">Paraphotobacterium marinum</name>
    <dbReference type="NCBI Taxonomy" id="1755811"/>
    <lineage>
        <taxon>Bacteria</taxon>
        <taxon>Pseudomonadati</taxon>
        <taxon>Pseudomonadota</taxon>
        <taxon>Gammaproteobacteria</taxon>
        <taxon>Vibrionales</taxon>
        <taxon>Vibrionaceae</taxon>
        <taxon>Paraphotobacterium</taxon>
    </lineage>
</organism>
<dbReference type="Pfam" id="PF02955">
    <property type="entry name" value="GSH-S_ATP"/>
    <property type="match status" value="1"/>
</dbReference>
<keyword evidence="7 10" id="KW-0067">ATP-binding</keyword>
<dbReference type="GO" id="GO:0005737">
    <property type="term" value="C:cytoplasm"/>
    <property type="evidence" value="ECO:0007669"/>
    <property type="project" value="TreeGrafter"/>
</dbReference>
<keyword evidence="6 10" id="KW-0547">Nucleotide-binding</keyword>